<dbReference type="EMBL" id="JABWDY010043661">
    <property type="protein sequence ID" value="KAF5175733.1"/>
    <property type="molecule type" value="Genomic_DNA"/>
</dbReference>
<evidence type="ECO:0000256" key="1">
    <source>
        <dbReference type="SAM" id="MobiDB-lite"/>
    </source>
</evidence>
<dbReference type="PANTHER" id="PTHR47723:SF19">
    <property type="entry name" value="POLYNUCLEOTIDYL TRANSFERASE, RIBONUCLEASE H-LIKE SUPERFAMILY PROTEIN"/>
    <property type="match status" value="1"/>
</dbReference>
<keyword evidence="4" id="KW-1185">Reference proteome</keyword>
<dbReference type="InterPro" id="IPR036397">
    <property type="entry name" value="RNaseH_sf"/>
</dbReference>
<accession>A0A7J6UT18</accession>
<feature type="region of interest" description="Disordered" evidence="1">
    <location>
        <begin position="1"/>
        <end position="107"/>
    </location>
</feature>
<dbReference type="InterPro" id="IPR002156">
    <property type="entry name" value="RNaseH_domain"/>
</dbReference>
<evidence type="ECO:0000313" key="3">
    <source>
        <dbReference type="EMBL" id="KAF5175733.1"/>
    </source>
</evidence>
<evidence type="ECO:0000313" key="4">
    <source>
        <dbReference type="Proteomes" id="UP000554482"/>
    </source>
</evidence>
<dbReference type="PROSITE" id="PS50879">
    <property type="entry name" value="RNASE_H_1"/>
    <property type="match status" value="1"/>
</dbReference>
<dbReference type="Proteomes" id="UP000554482">
    <property type="component" value="Unassembled WGS sequence"/>
</dbReference>
<protein>
    <submittedName>
        <fullName evidence="3">Ribonuclease h domain</fullName>
    </submittedName>
</protein>
<gene>
    <name evidence="3" type="ORF">FRX31_034680</name>
</gene>
<dbReference type="GO" id="GO:0003676">
    <property type="term" value="F:nucleic acid binding"/>
    <property type="evidence" value="ECO:0007669"/>
    <property type="project" value="InterPro"/>
</dbReference>
<reference evidence="3 4" key="1">
    <citation type="submission" date="2020-06" db="EMBL/GenBank/DDBJ databases">
        <title>Transcriptomic and genomic resources for Thalictrum thalictroides and T. hernandezii: Facilitating candidate gene discovery in an emerging model plant lineage.</title>
        <authorList>
            <person name="Arias T."/>
            <person name="Riano-Pachon D.M."/>
            <person name="Di Stilio V.S."/>
        </authorList>
    </citation>
    <scope>NUCLEOTIDE SEQUENCE [LARGE SCALE GENOMIC DNA]</scope>
    <source>
        <strain evidence="4">cv. WT478/WT964</strain>
        <tissue evidence="3">Leaves</tissue>
    </source>
</reference>
<feature type="domain" description="RNase H type-1" evidence="2">
    <location>
        <begin position="305"/>
        <end position="432"/>
    </location>
</feature>
<feature type="compositionally biased region" description="Polar residues" evidence="1">
    <location>
        <begin position="98"/>
        <end position="107"/>
    </location>
</feature>
<dbReference type="PANTHER" id="PTHR47723">
    <property type="entry name" value="OS05G0353850 PROTEIN"/>
    <property type="match status" value="1"/>
</dbReference>
<dbReference type="InterPro" id="IPR012337">
    <property type="entry name" value="RNaseH-like_sf"/>
</dbReference>
<evidence type="ECO:0000259" key="2">
    <source>
        <dbReference type="PROSITE" id="PS50879"/>
    </source>
</evidence>
<dbReference type="Pfam" id="PF13456">
    <property type="entry name" value="RVT_3"/>
    <property type="match status" value="1"/>
</dbReference>
<proteinExistence type="predicted"/>
<dbReference type="GO" id="GO:0004523">
    <property type="term" value="F:RNA-DNA hybrid ribonuclease activity"/>
    <property type="evidence" value="ECO:0007669"/>
    <property type="project" value="InterPro"/>
</dbReference>
<dbReference type="InterPro" id="IPR044730">
    <property type="entry name" value="RNase_H-like_dom_plant"/>
</dbReference>
<sequence>MGVLQKLGQGKDKEPQEGGVTNHIHTKKPANHVHSRPQQQPKTWQAPKGRKVYRPVVNHPDGEGTSGTKDSLGREIPSPAIHNDIQVSSPEKNHASEPANNNEVSNLPVTTSNSFVALESYDDHPSLPGQEQNITLTTISPGVASPARSPELPFQEVPSPALIPALAQVSHSQVMDMQLQIHDNVFLFPPNPPLLTYGGPDGEEEESYDNQHAVVTYGSDSEVIVKAKKAVPPLSILTRYCNLILSLKSWFVMGKSGSMEHLVGTLTPLYILWQIWKERGSRRYDENHKVDQNSYKLIILKAKPPPGFVSLCTDGAAKDGLASGGGVIRVSTGKHISNFFSFYGQGSNNMAETRAVLDGLTLCDLLGHTNIILQVDSKLALDWFTNSIQIPWTLTVWWRRVHLLASTLNITAIHNYREANSLADYLSKMGMQTKCMGAINYNVDATFRRFYAGEIAGIPYIRIVD</sequence>
<organism evidence="3 4">
    <name type="scientific">Thalictrum thalictroides</name>
    <name type="common">Rue-anemone</name>
    <name type="synonym">Anemone thalictroides</name>
    <dbReference type="NCBI Taxonomy" id="46969"/>
    <lineage>
        <taxon>Eukaryota</taxon>
        <taxon>Viridiplantae</taxon>
        <taxon>Streptophyta</taxon>
        <taxon>Embryophyta</taxon>
        <taxon>Tracheophyta</taxon>
        <taxon>Spermatophyta</taxon>
        <taxon>Magnoliopsida</taxon>
        <taxon>Ranunculales</taxon>
        <taxon>Ranunculaceae</taxon>
        <taxon>Thalictroideae</taxon>
        <taxon>Thalictrum</taxon>
    </lineage>
</organism>
<dbReference type="AlphaFoldDB" id="A0A7J6UT18"/>
<dbReference type="CDD" id="cd06222">
    <property type="entry name" value="RNase_H_like"/>
    <property type="match status" value="1"/>
</dbReference>
<dbReference type="InterPro" id="IPR053151">
    <property type="entry name" value="RNase_H-like"/>
</dbReference>
<dbReference type="SUPFAM" id="SSF53098">
    <property type="entry name" value="Ribonuclease H-like"/>
    <property type="match status" value="1"/>
</dbReference>
<comment type="caution">
    <text evidence="3">The sequence shown here is derived from an EMBL/GenBank/DDBJ whole genome shotgun (WGS) entry which is preliminary data.</text>
</comment>
<name>A0A7J6UT18_THATH</name>
<dbReference type="Gene3D" id="3.30.420.10">
    <property type="entry name" value="Ribonuclease H-like superfamily/Ribonuclease H"/>
    <property type="match status" value="1"/>
</dbReference>
<feature type="compositionally biased region" description="Basic residues" evidence="1">
    <location>
        <begin position="24"/>
        <end position="35"/>
    </location>
</feature>